<proteinExistence type="inferred from homology"/>
<evidence type="ECO:0000256" key="7">
    <source>
        <dbReference type="ARBA" id="ARBA00022833"/>
    </source>
</evidence>
<comment type="caution">
    <text evidence="11">The sequence shown here is derived from an EMBL/GenBank/DDBJ whole genome shotgun (WGS) entry which is preliminary data.</text>
</comment>
<keyword evidence="8" id="KW-0482">Metalloprotease</keyword>
<dbReference type="InterPro" id="IPR044098">
    <property type="entry name" value="STAMBP/STALP-like_MPN"/>
</dbReference>
<dbReference type="GO" id="GO:0070536">
    <property type="term" value="P:protein K63-linked deubiquitination"/>
    <property type="evidence" value="ECO:0007669"/>
    <property type="project" value="InterPro"/>
</dbReference>
<evidence type="ECO:0000256" key="5">
    <source>
        <dbReference type="ARBA" id="ARBA00022786"/>
    </source>
</evidence>
<protein>
    <recommendedName>
        <fullName evidence="10">MPN domain-containing protein</fullName>
    </recommendedName>
</protein>
<keyword evidence="5" id="KW-0833">Ubl conjugation pathway</keyword>
<dbReference type="Gene3D" id="1.20.58.80">
    <property type="entry name" value="Phosphotransferase system, lactose/cellobiose-type IIA subunit"/>
    <property type="match status" value="1"/>
</dbReference>
<keyword evidence="3" id="KW-0645">Protease</keyword>
<dbReference type="GO" id="GO:0061578">
    <property type="term" value="F:K63-linked deubiquitinase activity"/>
    <property type="evidence" value="ECO:0007669"/>
    <property type="project" value="InterPro"/>
</dbReference>
<feature type="domain" description="MPN" evidence="10">
    <location>
        <begin position="364"/>
        <end position="492"/>
    </location>
</feature>
<dbReference type="SMART" id="SM00232">
    <property type="entry name" value="JAB_MPN"/>
    <property type="match status" value="1"/>
</dbReference>
<dbReference type="InterPro" id="IPR000555">
    <property type="entry name" value="JAMM/MPN+_dom"/>
</dbReference>
<feature type="compositionally biased region" description="Basic and acidic residues" evidence="9">
    <location>
        <begin position="241"/>
        <end position="250"/>
    </location>
</feature>
<evidence type="ECO:0000256" key="3">
    <source>
        <dbReference type="ARBA" id="ARBA00022670"/>
    </source>
</evidence>
<dbReference type="PANTHER" id="PTHR12947">
    <property type="entry name" value="AMSH-LIKE PROTEASE"/>
    <property type="match status" value="1"/>
</dbReference>
<keyword evidence="12" id="KW-1185">Reference proteome</keyword>
<evidence type="ECO:0000259" key="10">
    <source>
        <dbReference type="PROSITE" id="PS50249"/>
    </source>
</evidence>
<dbReference type="FunFam" id="3.40.140.10:FF:000033">
    <property type="entry name" value="AMSH-like protease sst2"/>
    <property type="match status" value="1"/>
</dbReference>
<evidence type="ECO:0000313" key="12">
    <source>
        <dbReference type="Proteomes" id="UP001303473"/>
    </source>
</evidence>
<keyword evidence="4" id="KW-0479">Metal-binding</keyword>
<evidence type="ECO:0000256" key="2">
    <source>
        <dbReference type="ARBA" id="ARBA00010981"/>
    </source>
</evidence>
<keyword evidence="7" id="KW-0862">Zinc</keyword>
<sequence length="544" mass="62370">MDVTRTDMGNRPLSVKEISDRAKEYEWNPLIPFKYWARAVETIHHESQVYLREGNLAQAYLFLLRYSLLVLEQLDKHPQAKDPESRRAMKPLKKRIPEVIGLLEEIRPQLDESYNEWLRITASQREQARDEPRSSSRASYAKHAANDPALSWNHVSRAKVLDAGEHQQLAVDLAKIEMRRRRREAGLSEEDEQRRRGAGVWGGWDSDAHGPGDQFTSEQEVRRQMEASRRQLDQTYSTRLQDSRSRRSDEDGIASVHYSYPSINKSTPLQYERQERQSSPIRRNTPSVQPPRPPKHVFDATPYVSPPPVPGKEPIGAMEWGPSSPAEEEAPVLPPKVADSPQQQHKKITFRPAAYLENGEPIRPVFLPSMLRKKFLEIASDNTRRRLEMCGILCGTPVNNALFISCLLIPEQKCTSDTCETENESAMLDYCIEQNLLVVGWIHTHPTQTCFMSSRDLHTQAGYQVMMPESIAIVCAPRYEPSWGIYRLTNPPGLPHILQCQQSETFHQHSIDDIYTDAVHPPGHVYESKSLEFFVHDLRPGFKQ</sequence>
<dbReference type="Pfam" id="PF08969">
    <property type="entry name" value="USP8_dimer"/>
    <property type="match status" value="1"/>
</dbReference>
<dbReference type="SUPFAM" id="SSF102712">
    <property type="entry name" value="JAB1/MPN domain"/>
    <property type="match status" value="1"/>
</dbReference>
<dbReference type="InterPro" id="IPR037518">
    <property type="entry name" value="MPN"/>
</dbReference>
<feature type="region of interest" description="Disordered" evidence="9">
    <location>
        <begin position="123"/>
        <end position="142"/>
    </location>
</feature>
<feature type="region of interest" description="Disordered" evidence="9">
    <location>
        <begin position="182"/>
        <end position="343"/>
    </location>
</feature>
<dbReference type="GO" id="GO:0140492">
    <property type="term" value="F:metal-dependent deubiquitinase activity"/>
    <property type="evidence" value="ECO:0007669"/>
    <property type="project" value="InterPro"/>
</dbReference>
<dbReference type="GO" id="GO:0016020">
    <property type="term" value="C:membrane"/>
    <property type="evidence" value="ECO:0007669"/>
    <property type="project" value="TreeGrafter"/>
</dbReference>
<gene>
    <name evidence="11" type="ORF">QBC46DRAFT_388473</name>
</gene>
<evidence type="ECO:0000256" key="1">
    <source>
        <dbReference type="ARBA" id="ARBA00001947"/>
    </source>
</evidence>
<dbReference type="EMBL" id="MU853815">
    <property type="protein sequence ID" value="KAK3939209.1"/>
    <property type="molecule type" value="Genomic_DNA"/>
</dbReference>
<dbReference type="AlphaFoldDB" id="A0AAN6N6B5"/>
<dbReference type="Gene3D" id="3.40.140.10">
    <property type="entry name" value="Cytidine Deaminase, domain 2"/>
    <property type="match status" value="1"/>
</dbReference>
<dbReference type="PROSITE" id="PS50249">
    <property type="entry name" value="MPN"/>
    <property type="match status" value="1"/>
</dbReference>
<name>A0AAN6N6B5_9PEZI</name>
<dbReference type="GO" id="GO:0046872">
    <property type="term" value="F:metal ion binding"/>
    <property type="evidence" value="ECO:0007669"/>
    <property type="project" value="UniProtKB-KW"/>
</dbReference>
<dbReference type="GO" id="GO:0005768">
    <property type="term" value="C:endosome"/>
    <property type="evidence" value="ECO:0007669"/>
    <property type="project" value="TreeGrafter"/>
</dbReference>
<dbReference type="GO" id="GO:0006508">
    <property type="term" value="P:proteolysis"/>
    <property type="evidence" value="ECO:0007669"/>
    <property type="project" value="UniProtKB-KW"/>
</dbReference>
<dbReference type="PANTHER" id="PTHR12947:SF13">
    <property type="entry name" value="FI19924P1"/>
    <property type="match status" value="1"/>
</dbReference>
<dbReference type="InterPro" id="IPR015063">
    <property type="entry name" value="USP8_dimer"/>
</dbReference>
<evidence type="ECO:0000313" key="11">
    <source>
        <dbReference type="EMBL" id="KAK3939209.1"/>
    </source>
</evidence>
<dbReference type="Pfam" id="PF01398">
    <property type="entry name" value="JAB"/>
    <property type="match status" value="1"/>
</dbReference>
<keyword evidence="6" id="KW-0378">Hydrolase</keyword>
<evidence type="ECO:0000256" key="8">
    <source>
        <dbReference type="ARBA" id="ARBA00023049"/>
    </source>
</evidence>
<feature type="compositionally biased region" description="Polar residues" evidence="9">
    <location>
        <begin position="277"/>
        <end position="287"/>
    </location>
</feature>
<comment type="similarity">
    <text evidence="2">Belongs to the peptidase M67C family.</text>
</comment>
<evidence type="ECO:0000256" key="9">
    <source>
        <dbReference type="SAM" id="MobiDB-lite"/>
    </source>
</evidence>
<feature type="compositionally biased region" description="Basic and acidic residues" evidence="9">
    <location>
        <begin position="219"/>
        <end position="232"/>
    </location>
</feature>
<accession>A0AAN6N6B5</accession>
<dbReference type="Proteomes" id="UP001303473">
    <property type="component" value="Unassembled WGS sequence"/>
</dbReference>
<evidence type="ECO:0000256" key="4">
    <source>
        <dbReference type="ARBA" id="ARBA00022723"/>
    </source>
</evidence>
<reference evidence="12" key="1">
    <citation type="journal article" date="2023" name="Mol. Phylogenet. Evol.">
        <title>Genome-scale phylogeny and comparative genomics of the fungal order Sordariales.</title>
        <authorList>
            <person name="Hensen N."/>
            <person name="Bonometti L."/>
            <person name="Westerberg I."/>
            <person name="Brannstrom I.O."/>
            <person name="Guillou S."/>
            <person name="Cros-Aarteil S."/>
            <person name="Calhoun S."/>
            <person name="Haridas S."/>
            <person name="Kuo A."/>
            <person name="Mondo S."/>
            <person name="Pangilinan J."/>
            <person name="Riley R."/>
            <person name="LaButti K."/>
            <person name="Andreopoulos B."/>
            <person name="Lipzen A."/>
            <person name="Chen C."/>
            <person name="Yan M."/>
            <person name="Daum C."/>
            <person name="Ng V."/>
            <person name="Clum A."/>
            <person name="Steindorff A."/>
            <person name="Ohm R.A."/>
            <person name="Martin F."/>
            <person name="Silar P."/>
            <person name="Natvig D.O."/>
            <person name="Lalanne C."/>
            <person name="Gautier V."/>
            <person name="Ament-Velasquez S.L."/>
            <person name="Kruys A."/>
            <person name="Hutchinson M.I."/>
            <person name="Powell A.J."/>
            <person name="Barry K."/>
            <person name="Miller A.N."/>
            <person name="Grigoriev I.V."/>
            <person name="Debuchy R."/>
            <person name="Gladieux P."/>
            <person name="Hiltunen Thoren M."/>
            <person name="Johannesson H."/>
        </authorList>
    </citation>
    <scope>NUCLEOTIDE SEQUENCE [LARGE SCALE GENOMIC DNA]</scope>
    <source>
        <strain evidence="12">CBS 340.73</strain>
    </source>
</reference>
<dbReference type="CDD" id="cd08066">
    <property type="entry name" value="MPN_AMSH_like"/>
    <property type="match status" value="1"/>
</dbReference>
<evidence type="ECO:0000256" key="6">
    <source>
        <dbReference type="ARBA" id="ARBA00022801"/>
    </source>
</evidence>
<comment type="cofactor">
    <cofactor evidence="1">
        <name>Zn(2+)</name>
        <dbReference type="ChEBI" id="CHEBI:29105"/>
    </cofactor>
</comment>
<organism evidence="11 12">
    <name type="scientific">Diplogelasinospora grovesii</name>
    <dbReference type="NCBI Taxonomy" id="303347"/>
    <lineage>
        <taxon>Eukaryota</taxon>
        <taxon>Fungi</taxon>
        <taxon>Dikarya</taxon>
        <taxon>Ascomycota</taxon>
        <taxon>Pezizomycotina</taxon>
        <taxon>Sordariomycetes</taxon>
        <taxon>Sordariomycetidae</taxon>
        <taxon>Sordariales</taxon>
        <taxon>Diplogelasinosporaceae</taxon>
        <taxon>Diplogelasinospora</taxon>
    </lineage>
</organism>